<organism evidence="3 4">
    <name type="scientific">Tetrahymena thermophila (strain SB210)</name>
    <dbReference type="NCBI Taxonomy" id="312017"/>
    <lineage>
        <taxon>Eukaryota</taxon>
        <taxon>Sar</taxon>
        <taxon>Alveolata</taxon>
        <taxon>Ciliophora</taxon>
        <taxon>Intramacronucleata</taxon>
        <taxon>Oligohymenophorea</taxon>
        <taxon>Hymenostomatida</taxon>
        <taxon>Tetrahymenina</taxon>
        <taxon>Tetrahymenidae</taxon>
        <taxon>Tetrahymena</taxon>
    </lineage>
</organism>
<dbReference type="InParanoid" id="I7MKV5"/>
<dbReference type="eggNOG" id="ENOG502SPZH">
    <property type="taxonomic scope" value="Eukaryota"/>
</dbReference>
<dbReference type="Proteomes" id="UP000009168">
    <property type="component" value="Unassembled WGS sequence"/>
</dbReference>
<evidence type="ECO:0000256" key="2">
    <source>
        <dbReference type="SAM" id="MobiDB-lite"/>
    </source>
</evidence>
<evidence type="ECO:0007829" key="5">
    <source>
        <dbReference type="PDB" id="6Z1P"/>
    </source>
</evidence>
<dbReference type="CDD" id="cd23688">
    <property type="entry name" value="mL103"/>
    <property type="match status" value="1"/>
</dbReference>
<dbReference type="AlphaFoldDB" id="I7MKV5"/>
<dbReference type="KEGG" id="tet:TTHERM_00220600"/>
<keyword evidence="4" id="KW-1185">Reference proteome</keyword>
<keyword evidence="1" id="KW-0175">Coiled coil</keyword>
<proteinExistence type="evidence at protein level"/>
<dbReference type="RefSeq" id="XP_001020632.1">
    <property type="nucleotide sequence ID" value="XM_001020632.3"/>
</dbReference>
<keyword evidence="5" id="KW-0002">3D-structure</keyword>
<evidence type="ECO:0000313" key="3">
    <source>
        <dbReference type="EMBL" id="EAS00387.1"/>
    </source>
</evidence>
<dbReference type="STRING" id="312017.I7MKV5"/>
<dbReference type="GeneID" id="7839478"/>
<feature type="region of interest" description="Disordered" evidence="2">
    <location>
        <begin position="198"/>
        <end position="228"/>
    </location>
</feature>
<sequence length="348" mass="41489">MLLSQSIQKAVANAFKQISRSQYKAISCFSSSDKNDNGSNNQEGDSSKNNEKKQATTNDDIYIHKTSYNLEQFKSYTQNVEKALKDLNQEKEKLENSSPFDLLPRRKRRVYDRPLHDLDISNYECWRSYDKMIFKTHKHAARVVCKINLSPRALKHAFGIGSDVSRNSDVSTREYDFEDSNLDSFLLYDYKATTEYHGNNDPNYDYQNQDQVPPKKRKQQHPTPQEFWESDEPHAFRVNCSNYADYHKFKKWIQTEIEKRASEKSYEEKIIERFGPYKIYDQYDQKYDLVKEPSVFKYGREYYLEKGKKFSEKEMEENPYLKPIKPAKQMEDKYRVAWPYQWNPKPTQ</sequence>
<dbReference type="HOGENOM" id="CLU_798076_0_0_1"/>
<feature type="coiled-coil region" evidence="1">
    <location>
        <begin position="70"/>
        <end position="97"/>
    </location>
</feature>
<dbReference type="OrthoDB" id="284635at2759"/>
<feature type="compositionally biased region" description="Low complexity" evidence="2">
    <location>
        <begin position="199"/>
        <end position="211"/>
    </location>
</feature>
<evidence type="ECO:0000256" key="1">
    <source>
        <dbReference type="SAM" id="Coils"/>
    </source>
</evidence>
<evidence type="ECO:0000313" key="4">
    <source>
        <dbReference type="Proteomes" id="UP000009168"/>
    </source>
</evidence>
<accession>I7MKV5</accession>
<dbReference type="EMBL" id="GG662621">
    <property type="protein sequence ID" value="EAS00387.1"/>
    <property type="molecule type" value="Genomic_DNA"/>
</dbReference>
<protein>
    <submittedName>
        <fullName evidence="3">Uncharacterized protein</fullName>
    </submittedName>
</protein>
<name>I7MKV5_TETTS</name>
<reference evidence="5" key="2">
    <citation type="journal article" date="2020" name="Elife">
        <title>Ciliate mitoribosome illuminates evolutionary steps of mitochondrial translation.</title>
        <authorList>
            <person name="Tobiasson V."/>
            <person name="Amunts A."/>
        </authorList>
    </citation>
    <scope>STRUCTURE BY ELECTRON MICROSCOPY (3.70 ANGSTROMS)</scope>
</reference>
<feature type="region of interest" description="Disordered" evidence="2">
    <location>
        <begin position="29"/>
        <end position="58"/>
    </location>
</feature>
<dbReference type="PDB" id="6Z1P">
    <property type="method" value="EM"/>
    <property type="resolution" value="3.70 A"/>
    <property type="chains" value="AR=1-348"/>
</dbReference>
<feature type="compositionally biased region" description="Basic and acidic residues" evidence="2">
    <location>
        <begin position="45"/>
        <end position="54"/>
    </location>
</feature>
<dbReference type="EMDB" id="EMD-11032"/>
<reference evidence="4" key="1">
    <citation type="journal article" date="2006" name="PLoS Biol.">
        <title>Macronuclear genome sequence of the ciliate Tetrahymena thermophila, a model eukaryote.</title>
        <authorList>
            <person name="Eisen J.A."/>
            <person name="Coyne R.S."/>
            <person name="Wu M."/>
            <person name="Wu D."/>
            <person name="Thiagarajan M."/>
            <person name="Wortman J.R."/>
            <person name="Badger J.H."/>
            <person name="Ren Q."/>
            <person name="Amedeo P."/>
            <person name="Jones K.M."/>
            <person name="Tallon L.J."/>
            <person name="Delcher A.L."/>
            <person name="Salzberg S.L."/>
            <person name="Silva J.C."/>
            <person name="Haas B.J."/>
            <person name="Majoros W.H."/>
            <person name="Farzad M."/>
            <person name="Carlton J.M."/>
            <person name="Smith R.K. Jr."/>
            <person name="Garg J."/>
            <person name="Pearlman R.E."/>
            <person name="Karrer K.M."/>
            <person name="Sun L."/>
            <person name="Manning G."/>
            <person name="Elde N.C."/>
            <person name="Turkewitz A.P."/>
            <person name="Asai D.J."/>
            <person name="Wilkes D.E."/>
            <person name="Wang Y."/>
            <person name="Cai H."/>
            <person name="Collins K."/>
            <person name="Stewart B.A."/>
            <person name="Lee S.R."/>
            <person name="Wilamowska K."/>
            <person name="Weinberg Z."/>
            <person name="Ruzzo W.L."/>
            <person name="Wloga D."/>
            <person name="Gaertig J."/>
            <person name="Frankel J."/>
            <person name="Tsao C.-C."/>
            <person name="Gorovsky M.A."/>
            <person name="Keeling P.J."/>
            <person name="Waller R.F."/>
            <person name="Patron N.J."/>
            <person name="Cherry J.M."/>
            <person name="Stover N.A."/>
            <person name="Krieger C.J."/>
            <person name="del Toro C."/>
            <person name="Ryder H.F."/>
            <person name="Williamson S.C."/>
            <person name="Barbeau R.A."/>
            <person name="Hamilton E.P."/>
            <person name="Orias E."/>
        </authorList>
    </citation>
    <scope>NUCLEOTIDE SEQUENCE [LARGE SCALE GENOMIC DNA]</scope>
    <source>
        <strain evidence="4">SB210</strain>
    </source>
</reference>
<dbReference type="OMA" id="WILKEVE"/>
<gene>
    <name evidence="3" type="ORF">TTHERM_00220600</name>
</gene>